<dbReference type="EMBL" id="CP044543">
    <property type="protein sequence ID" value="QFI74740.1"/>
    <property type="molecule type" value="Genomic_DNA"/>
</dbReference>
<dbReference type="OrthoDB" id="8238197at2"/>
<sequence>MSLEEKALQNDMAAYMRGEQPPAEQLTAAPRLSGWVATITRGPSGEYEMTLIGRATGHPYLLDGKDATTSPILWLDRKGRWARSQNRLWKLGEPAGEEVPIDGVDA</sequence>
<name>A0A5P6P8U1_9BRAD</name>
<dbReference type="Proteomes" id="UP000325641">
    <property type="component" value="Chromosome"/>
</dbReference>
<proteinExistence type="predicted"/>
<protein>
    <submittedName>
        <fullName evidence="1">Uncharacterized protein</fullName>
    </submittedName>
</protein>
<accession>A0A5P6P8U1</accession>
<dbReference type="Pfam" id="PF20339">
    <property type="entry name" value="DUF6634"/>
    <property type="match status" value="1"/>
</dbReference>
<gene>
    <name evidence="1" type="ORF">F8237_21415</name>
</gene>
<organism evidence="1 2">
    <name type="scientific">Bradyrhizobium betae</name>
    <dbReference type="NCBI Taxonomy" id="244734"/>
    <lineage>
        <taxon>Bacteria</taxon>
        <taxon>Pseudomonadati</taxon>
        <taxon>Pseudomonadota</taxon>
        <taxon>Alphaproteobacteria</taxon>
        <taxon>Hyphomicrobiales</taxon>
        <taxon>Nitrobacteraceae</taxon>
        <taxon>Bradyrhizobium</taxon>
    </lineage>
</organism>
<reference evidence="2" key="1">
    <citation type="submission" date="2019-10" db="EMBL/GenBank/DDBJ databases">
        <title>Complete Genome Sequence of Bradyrhizobium betae type strain PL7HG1T.</title>
        <authorList>
            <person name="Bromfield E.S.P."/>
            <person name="Cloutier S."/>
        </authorList>
    </citation>
    <scope>NUCLEOTIDE SEQUENCE [LARGE SCALE GENOMIC DNA]</scope>
    <source>
        <strain evidence="2">PL7HG1</strain>
    </source>
</reference>
<evidence type="ECO:0000313" key="2">
    <source>
        <dbReference type="Proteomes" id="UP000325641"/>
    </source>
</evidence>
<dbReference type="RefSeq" id="WP_151647669.1">
    <property type="nucleotide sequence ID" value="NZ_CP044543.1"/>
</dbReference>
<dbReference type="InterPro" id="IPR046574">
    <property type="entry name" value="DUF6634"/>
</dbReference>
<dbReference type="KEGG" id="bbet:F8237_21415"/>
<dbReference type="AlphaFoldDB" id="A0A5P6P8U1"/>
<evidence type="ECO:0000313" key="1">
    <source>
        <dbReference type="EMBL" id="QFI74740.1"/>
    </source>
</evidence>